<dbReference type="Proteomes" id="UP000663834">
    <property type="component" value="Unassembled WGS sequence"/>
</dbReference>
<sequence length="340" mass="40322">MTLIHGYARENIFQRQQQYKAQYDKLRPDPRYAINDRILIRRHELQNKLEPKFSTLIMSDKFVLYHLRDINNPPAHLDDKQKSNWIRTAQKAQKNYQRQQQYSVFNLLTSFYEIIYVNKSTTTETMQKLIDHVQHYHEFTFDTEDDRSSKQLALIQIQKIPRQLPCFVVLLELFHLPSHDTLIFVKIRQLFQLIFQSKNKLYSSGPLQLELYSTVNYELFEWPITSQIFDIQRDFIIDLFQTSSSPSPSLSSSHHENNDIINTNINPQLFKNAVDHDLEFISEDSDDNITINQCRTIPVNTALYEQISDDEICINQLLRPMTTQPELEDISDDEQQQHQP</sequence>
<dbReference type="AlphaFoldDB" id="A0A814Y5G2"/>
<organism evidence="1 2">
    <name type="scientific">Rotaria magnacalcarata</name>
    <dbReference type="NCBI Taxonomy" id="392030"/>
    <lineage>
        <taxon>Eukaryota</taxon>
        <taxon>Metazoa</taxon>
        <taxon>Spiralia</taxon>
        <taxon>Gnathifera</taxon>
        <taxon>Rotifera</taxon>
        <taxon>Eurotatoria</taxon>
        <taxon>Bdelloidea</taxon>
        <taxon>Philodinida</taxon>
        <taxon>Philodinidae</taxon>
        <taxon>Rotaria</taxon>
    </lineage>
</organism>
<evidence type="ECO:0000313" key="1">
    <source>
        <dbReference type="EMBL" id="CAF1225590.1"/>
    </source>
</evidence>
<name>A0A814Y5G2_9BILA</name>
<proteinExistence type="predicted"/>
<protein>
    <submittedName>
        <fullName evidence="1">Uncharacterized protein</fullName>
    </submittedName>
</protein>
<accession>A0A814Y5G2</accession>
<dbReference type="OrthoDB" id="10531929at2759"/>
<reference evidence="1" key="1">
    <citation type="submission" date="2021-02" db="EMBL/GenBank/DDBJ databases">
        <authorList>
            <person name="Nowell W R."/>
        </authorList>
    </citation>
    <scope>NUCLEOTIDE SEQUENCE</scope>
</reference>
<evidence type="ECO:0000313" key="2">
    <source>
        <dbReference type="Proteomes" id="UP000663834"/>
    </source>
</evidence>
<gene>
    <name evidence="1" type="ORF">KQP761_LOCUS1032</name>
</gene>
<dbReference type="EMBL" id="CAJNOW010000070">
    <property type="protein sequence ID" value="CAF1225590.1"/>
    <property type="molecule type" value="Genomic_DNA"/>
</dbReference>
<comment type="caution">
    <text evidence="1">The sequence shown here is derived from an EMBL/GenBank/DDBJ whole genome shotgun (WGS) entry which is preliminary data.</text>
</comment>